<proteinExistence type="predicted"/>
<dbReference type="EMBL" id="JAIQCV010000006">
    <property type="protein sequence ID" value="KAH1091386.1"/>
    <property type="molecule type" value="Genomic_DNA"/>
</dbReference>
<gene>
    <name evidence="2" type="ORF">J1N35_018643</name>
</gene>
<keyword evidence="3" id="KW-1185">Reference proteome</keyword>
<sequence length="260" mass="29886">MAGQNLFQLSFEDEDDLERIMDEATERSKLKLVFSPFWLKFGSCPPECEKKDLMHAIGSTLGGKDLMHAIGLTFGGILRSDLQGETCRIKILLDERKPLRIGIFITVGTKRSVWLPFKYELLSNFCFGWCGIMGYIVKDCNDVMKQGKYIREDNIPYSIALKAESSLLGRESLRLGKTDKKFTEQRVYTGEEEDWSTSLVTIGENNIGSKEKGTVHTNVMTEKNMWMLKHESTLQRWSYREPTKNQNGRVKVEKDKLMTF</sequence>
<dbReference type="PANTHER" id="PTHR31286:SF167">
    <property type="entry name" value="OS09G0268800 PROTEIN"/>
    <property type="match status" value="1"/>
</dbReference>
<reference evidence="2 3" key="1">
    <citation type="journal article" date="2021" name="Plant Biotechnol. J.">
        <title>Multi-omics assisted identification of the key and species-specific regulatory components of drought-tolerant mechanisms in Gossypium stocksii.</title>
        <authorList>
            <person name="Yu D."/>
            <person name="Ke L."/>
            <person name="Zhang D."/>
            <person name="Wu Y."/>
            <person name="Sun Y."/>
            <person name="Mei J."/>
            <person name="Sun J."/>
            <person name="Sun Y."/>
        </authorList>
    </citation>
    <scope>NUCLEOTIDE SEQUENCE [LARGE SCALE GENOMIC DNA]</scope>
    <source>
        <strain evidence="3">cv. E1</strain>
        <tissue evidence="2">Leaf</tissue>
    </source>
</reference>
<dbReference type="Pfam" id="PF14392">
    <property type="entry name" value="zf-CCHC_4"/>
    <property type="match status" value="1"/>
</dbReference>
<accession>A0A9D3VPI4</accession>
<organism evidence="2 3">
    <name type="scientific">Gossypium stocksii</name>
    <dbReference type="NCBI Taxonomy" id="47602"/>
    <lineage>
        <taxon>Eukaryota</taxon>
        <taxon>Viridiplantae</taxon>
        <taxon>Streptophyta</taxon>
        <taxon>Embryophyta</taxon>
        <taxon>Tracheophyta</taxon>
        <taxon>Spermatophyta</taxon>
        <taxon>Magnoliopsida</taxon>
        <taxon>eudicotyledons</taxon>
        <taxon>Gunneridae</taxon>
        <taxon>Pentapetalae</taxon>
        <taxon>rosids</taxon>
        <taxon>malvids</taxon>
        <taxon>Malvales</taxon>
        <taxon>Malvaceae</taxon>
        <taxon>Malvoideae</taxon>
        <taxon>Gossypium</taxon>
    </lineage>
</organism>
<feature type="domain" description="Zinc knuckle CX2CX4HX4C" evidence="1">
    <location>
        <begin position="93"/>
        <end position="141"/>
    </location>
</feature>
<dbReference type="AlphaFoldDB" id="A0A9D3VPI4"/>
<dbReference type="InterPro" id="IPR025836">
    <property type="entry name" value="Zn_knuckle_CX2CX4HX4C"/>
</dbReference>
<dbReference type="Proteomes" id="UP000828251">
    <property type="component" value="Unassembled WGS sequence"/>
</dbReference>
<dbReference type="PANTHER" id="PTHR31286">
    <property type="entry name" value="GLYCINE-RICH CELL WALL STRUCTURAL PROTEIN 1.8-LIKE"/>
    <property type="match status" value="1"/>
</dbReference>
<comment type="caution">
    <text evidence="2">The sequence shown here is derived from an EMBL/GenBank/DDBJ whole genome shotgun (WGS) entry which is preliminary data.</text>
</comment>
<protein>
    <recommendedName>
        <fullName evidence="1">Zinc knuckle CX2CX4HX4C domain-containing protein</fullName>
    </recommendedName>
</protein>
<dbReference type="InterPro" id="IPR040256">
    <property type="entry name" value="At4g02000-like"/>
</dbReference>
<evidence type="ECO:0000313" key="3">
    <source>
        <dbReference type="Proteomes" id="UP000828251"/>
    </source>
</evidence>
<evidence type="ECO:0000259" key="1">
    <source>
        <dbReference type="Pfam" id="PF14392"/>
    </source>
</evidence>
<evidence type="ECO:0000313" key="2">
    <source>
        <dbReference type="EMBL" id="KAH1091386.1"/>
    </source>
</evidence>
<name>A0A9D3VPI4_9ROSI</name>